<dbReference type="PROSITE" id="PS50880">
    <property type="entry name" value="TOPRIM"/>
    <property type="match status" value="1"/>
</dbReference>
<evidence type="ECO:0000256" key="1">
    <source>
        <dbReference type="ARBA" id="ARBA00000185"/>
    </source>
</evidence>
<dbReference type="Proteomes" id="UP000231203">
    <property type="component" value="Unassembled WGS sequence"/>
</dbReference>
<gene>
    <name evidence="13" type="primary">parE</name>
    <name evidence="13" type="ORF">CSA25_01755</name>
</gene>
<keyword evidence="10 13" id="KW-0413">Isomerase</keyword>
<reference evidence="13 14" key="1">
    <citation type="submission" date="2017-10" db="EMBL/GenBank/DDBJ databases">
        <title>Novel microbial diversity and functional potential in the marine mammal oral microbiome.</title>
        <authorList>
            <person name="Dudek N.K."/>
            <person name="Sun C.L."/>
            <person name="Burstein D."/>
            <person name="Kantor R.S."/>
            <person name="Aliaga Goltsman D.S."/>
            <person name="Bik E.M."/>
            <person name="Thomas B.C."/>
            <person name="Banfield J.F."/>
            <person name="Relman D.A."/>
        </authorList>
    </citation>
    <scope>NUCLEOTIDE SEQUENCE [LARGE SCALE GENOMIC DNA]</scope>
    <source>
        <strain evidence="13">DOLJORAL78_47_202</strain>
    </source>
</reference>
<dbReference type="GO" id="GO:0003677">
    <property type="term" value="F:DNA binding"/>
    <property type="evidence" value="ECO:0007669"/>
    <property type="project" value="UniProtKB-KW"/>
</dbReference>
<dbReference type="FunFam" id="3.40.50.670:FF:000003">
    <property type="entry name" value="DNA topoisomerase 4 subunit B"/>
    <property type="match status" value="1"/>
</dbReference>
<comment type="cofactor">
    <cofactor evidence="2">
        <name>Mg(2+)</name>
        <dbReference type="ChEBI" id="CHEBI:18420"/>
    </cofactor>
</comment>
<dbReference type="GO" id="GO:0006265">
    <property type="term" value="P:DNA topological change"/>
    <property type="evidence" value="ECO:0007669"/>
    <property type="project" value="InterPro"/>
</dbReference>
<feature type="domain" description="Toprim" evidence="12">
    <location>
        <begin position="422"/>
        <end position="535"/>
    </location>
</feature>
<evidence type="ECO:0000256" key="4">
    <source>
        <dbReference type="ARBA" id="ARBA00022723"/>
    </source>
</evidence>
<keyword evidence="7" id="KW-0460">Magnesium</keyword>
<dbReference type="InterPro" id="IPR006171">
    <property type="entry name" value="TOPRIM_dom"/>
</dbReference>
<dbReference type="InterPro" id="IPR013506">
    <property type="entry name" value="Topo_IIA_bsu_dom2"/>
</dbReference>
<dbReference type="EC" id="5.6.2.2" evidence="3"/>
<dbReference type="NCBIfam" id="TIGR01055">
    <property type="entry name" value="parE_Gneg"/>
    <property type="match status" value="1"/>
</dbReference>
<dbReference type="Gene3D" id="3.30.565.10">
    <property type="entry name" value="Histidine kinase-like ATPase, C-terminal domain"/>
    <property type="match status" value="1"/>
</dbReference>
<dbReference type="Pfam" id="PF01751">
    <property type="entry name" value="Toprim"/>
    <property type="match status" value="1"/>
</dbReference>
<dbReference type="HAMAP" id="MF_00938">
    <property type="entry name" value="ParE_type1"/>
    <property type="match status" value="1"/>
</dbReference>
<dbReference type="GO" id="GO:0005524">
    <property type="term" value="F:ATP binding"/>
    <property type="evidence" value="ECO:0007669"/>
    <property type="project" value="UniProtKB-KW"/>
</dbReference>
<evidence type="ECO:0000256" key="8">
    <source>
        <dbReference type="ARBA" id="ARBA00023029"/>
    </source>
</evidence>
<dbReference type="InterPro" id="IPR014721">
    <property type="entry name" value="Ribsml_uS5_D2-typ_fold_subgr"/>
</dbReference>
<evidence type="ECO:0000256" key="5">
    <source>
        <dbReference type="ARBA" id="ARBA00022741"/>
    </source>
</evidence>
<dbReference type="PANTHER" id="PTHR45866:SF4">
    <property type="entry name" value="DNA TOPOISOMERASE 4 SUBUNIT B"/>
    <property type="match status" value="1"/>
</dbReference>
<dbReference type="PRINTS" id="PR00418">
    <property type="entry name" value="TPI2FAMILY"/>
</dbReference>
<dbReference type="FunFam" id="3.30.565.10:FF:000002">
    <property type="entry name" value="DNA gyrase subunit B"/>
    <property type="match status" value="1"/>
</dbReference>
<accession>A0A2G6MSZ3</accession>
<dbReference type="Pfam" id="PF00986">
    <property type="entry name" value="DNA_gyraseB_C"/>
    <property type="match status" value="1"/>
</dbReference>
<keyword evidence="4" id="KW-0479">Metal-binding</keyword>
<evidence type="ECO:0000256" key="3">
    <source>
        <dbReference type="ARBA" id="ARBA00012895"/>
    </source>
</evidence>
<dbReference type="SMART" id="SM00387">
    <property type="entry name" value="HATPase_c"/>
    <property type="match status" value="1"/>
</dbReference>
<dbReference type="CDD" id="cd00822">
    <property type="entry name" value="TopoII_Trans_DNA_gyrase"/>
    <property type="match status" value="1"/>
</dbReference>
<evidence type="ECO:0000256" key="10">
    <source>
        <dbReference type="ARBA" id="ARBA00023235"/>
    </source>
</evidence>
<dbReference type="InterPro" id="IPR020568">
    <property type="entry name" value="Ribosomal_Su5_D2-typ_SF"/>
</dbReference>
<dbReference type="InterPro" id="IPR001241">
    <property type="entry name" value="Topo_IIA"/>
</dbReference>
<dbReference type="SUPFAM" id="SSF56719">
    <property type="entry name" value="Type II DNA topoisomerase"/>
    <property type="match status" value="1"/>
</dbReference>
<keyword evidence="5" id="KW-0547">Nucleotide-binding</keyword>
<dbReference type="InterPro" id="IPR013760">
    <property type="entry name" value="Topo_IIA-like_dom_sf"/>
</dbReference>
<dbReference type="PANTHER" id="PTHR45866">
    <property type="entry name" value="DNA GYRASE/TOPOISOMERASE SUBUNIT B"/>
    <property type="match status" value="1"/>
</dbReference>
<protein>
    <recommendedName>
        <fullName evidence="3">DNA topoisomerase (ATP-hydrolyzing)</fullName>
        <ecNumber evidence="3">5.6.2.2</ecNumber>
    </recommendedName>
</protein>
<feature type="region of interest" description="Disordered" evidence="11">
    <location>
        <begin position="392"/>
        <end position="413"/>
    </location>
</feature>
<dbReference type="GO" id="GO:0003918">
    <property type="term" value="F:DNA topoisomerase type II (double strand cut, ATP-hydrolyzing) activity"/>
    <property type="evidence" value="ECO:0007669"/>
    <property type="project" value="UniProtKB-EC"/>
</dbReference>
<dbReference type="InterPro" id="IPR003594">
    <property type="entry name" value="HATPase_dom"/>
</dbReference>
<dbReference type="Pfam" id="PF00204">
    <property type="entry name" value="DNA_gyraseB"/>
    <property type="match status" value="1"/>
</dbReference>
<evidence type="ECO:0000313" key="13">
    <source>
        <dbReference type="EMBL" id="PIE63135.1"/>
    </source>
</evidence>
<dbReference type="GO" id="GO:0046872">
    <property type="term" value="F:metal ion binding"/>
    <property type="evidence" value="ECO:0007669"/>
    <property type="project" value="UniProtKB-KW"/>
</dbReference>
<dbReference type="InterPro" id="IPR036890">
    <property type="entry name" value="HATPase_C_sf"/>
</dbReference>
<dbReference type="PRINTS" id="PR01098">
    <property type="entry name" value="TOPISMRASE4B"/>
</dbReference>
<evidence type="ECO:0000256" key="2">
    <source>
        <dbReference type="ARBA" id="ARBA00001946"/>
    </source>
</evidence>
<evidence type="ECO:0000256" key="6">
    <source>
        <dbReference type="ARBA" id="ARBA00022840"/>
    </source>
</evidence>
<comment type="caution">
    <text evidence="13">The sequence shown here is derived from an EMBL/GenBank/DDBJ whole genome shotgun (WGS) entry which is preliminary data.</text>
</comment>
<evidence type="ECO:0000256" key="11">
    <source>
        <dbReference type="SAM" id="MobiDB-lite"/>
    </source>
</evidence>
<dbReference type="Gene3D" id="3.40.50.670">
    <property type="match status" value="1"/>
</dbReference>
<dbReference type="AlphaFoldDB" id="A0A2G6MSZ3"/>
<dbReference type="InterPro" id="IPR005737">
    <property type="entry name" value="TopoIV_B_Gneg"/>
</dbReference>
<evidence type="ECO:0000259" key="12">
    <source>
        <dbReference type="PROSITE" id="PS50880"/>
    </source>
</evidence>
<sequence length="646" mass="72143">MNLFDDRIQDKAPDQGYEARSIEVLKGLDPVKRRPGMYTDTSSPDHLAFEVIDNSVDEAIAGFATRIDVTLTQDNRIIVSDNGRGMPVDIHPQEGISGVELIMTKLHAGAKFSNKDYAFSGGLHGVGVSVVNALSIHLCIDIYRDGKRYAIEFENGTKTKDLKETGNAANTGTTLGFKPDPIYFDTAQFNRTAIRAGLKSKAVLCRGLTTTFTDGQTGETDTWHYDQGLDQYLQEMISNTKTILPAPFTGSADNEELKAVWAVNWGLEEGLGIEESYVNLIPTKLGGTHVNGFRSGLLDSVKEFCKFRNLLPKGMLLSPEDIWHNVGYILSVKLVEAQFSSQTKERLCSRHCAGLVNLQVRDAFSLWLNQNVALGELLAQAAIENARRRERKRKKVSLKTRNSGASLPAKLSDCTSDDQRQRELFFVEGDSAGGSAKQARDRHFQAIMPLRGKILNTWDLNSSAILDSREIRDISQVLGVIPGSDDISKLRYNKLCILADADSDGLHIATLLCALFLKHFPEVVRQGHVFVAMPPLYRIDMGKEVFYALDDSERRAITKRLSRRKKKSKINIQRFKGLGEMNPSQLRETTIAPDSRRLVQLTITGEPSIGKQEKDDVFQVMDMLLSKKRARDRKQWIETHGVIKEI</sequence>
<proteinExistence type="inferred from homology"/>
<dbReference type="Gene3D" id="3.30.230.10">
    <property type="match status" value="1"/>
</dbReference>
<dbReference type="Pfam" id="PF02518">
    <property type="entry name" value="HATPase_c"/>
    <property type="match status" value="1"/>
</dbReference>
<organism evidence="13 14">
    <name type="scientific">Desulfobacter postgatei</name>
    <dbReference type="NCBI Taxonomy" id="2293"/>
    <lineage>
        <taxon>Bacteria</taxon>
        <taxon>Pseudomonadati</taxon>
        <taxon>Thermodesulfobacteriota</taxon>
        <taxon>Desulfobacteria</taxon>
        <taxon>Desulfobacterales</taxon>
        <taxon>Desulfobacteraceae</taxon>
        <taxon>Desulfobacter</taxon>
    </lineage>
</organism>
<comment type="catalytic activity">
    <reaction evidence="1">
        <text>ATP-dependent breakage, passage and rejoining of double-stranded DNA.</text>
        <dbReference type="EC" id="5.6.2.2"/>
    </reaction>
</comment>
<dbReference type="SUPFAM" id="SSF54211">
    <property type="entry name" value="Ribosomal protein S5 domain 2-like"/>
    <property type="match status" value="1"/>
</dbReference>
<dbReference type="GO" id="GO:0005694">
    <property type="term" value="C:chromosome"/>
    <property type="evidence" value="ECO:0007669"/>
    <property type="project" value="InterPro"/>
</dbReference>
<dbReference type="SUPFAM" id="SSF55874">
    <property type="entry name" value="ATPase domain of HSP90 chaperone/DNA topoisomerase II/histidine kinase"/>
    <property type="match status" value="1"/>
</dbReference>
<dbReference type="CDD" id="cd16928">
    <property type="entry name" value="HATPase_GyrB-like"/>
    <property type="match status" value="1"/>
</dbReference>
<keyword evidence="9" id="KW-0238">DNA-binding</keyword>
<dbReference type="InterPro" id="IPR002288">
    <property type="entry name" value="DNA_gyrase_B_C"/>
</dbReference>
<dbReference type="SMART" id="SM00433">
    <property type="entry name" value="TOP2c"/>
    <property type="match status" value="1"/>
</dbReference>
<name>A0A2G6MSZ3_9BACT</name>
<keyword evidence="6" id="KW-0067">ATP-binding</keyword>
<dbReference type="EMBL" id="PDTI01000015">
    <property type="protein sequence ID" value="PIE63135.1"/>
    <property type="molecule type" value="Genomic_DNA"/>
</dbReference>
<evidence type="ECO:0000313" key="14">
    <source>
        <dbReference type="Proteomes" id="UP000231203"/>
    </source>
</evidence>
<keyword evidence="8" id="KW-0799">Topoisomerase</keyword>
<evidence type="ECO:0000256" key="9">
    <source>
        <dbReference type="ARBA" id="ARBA00023125"/>
    </source>
</evidence>
<evidence type="ECO:0000256" key="7">
    <source>
        <dbReference type="ARBA" id="ARBA00022842"/>
    </source>
</evidence>
<dbReference type="InterPro" id="IPR013759">
    <property type="entry name" value="Topo_IIA_B_C"/>
</dbReference>